<dbReference type="Pfam" id="PF03987">
    <property type="entry name" value="Autophagy_act_C"/>
    <property type="match status" value="1"/>
</dbReference>
<sequence>MTSFFTTLVILDESLSPDQNEDMIENSDGKEMVTSEGSSDMEPCVGMEFESEEAAKVFYDAYATHLGFIMRVDAFRRSMRDGKVVWRRLVCNKEGFRKLRPRRSENRKPRAVTREGCKAMIVVKKEKTGKWVVTRFVKDHNHSLVAIPANGRRSVILSQTPDEKDVKIRELTAELQRERKRSAVYQDQLEMVLKDMEDHSHHLSRNIDDIVQSVKDIETKRTVNCDSTGVLLFCFLLWREVFELVDQAELPSQSMDVSSWDGALSSSDFSLAARTFAEKWKRLDHTFPPWSWVACTKEPWVASHEVEGYLSLENICLLGLTEEDNDEGSRDGEEETSCSKEEEPIDTATLVQSFGREVHFYDFHIVYSASYRVPVLYFRAYCSGGQPLALDEIEKDLPTCSAKVLLASKWTFITLEEHPYLNRPWYKLHPCGTSEWMKLLFLGDSALANHGVAMRQYLVSWFSVVGQVVGLRIPFEMLNDSN</sequence>
<evidence type="ECO:0000313" key="9">
    <source>
        <dbReference type="EMBL" id="TXG55697.1"/>
    </source>
</evidence>
<comment type="caution">
    <text evidence="9">The sequence shown here is derived from an EMBL/GenBank/DDBJ whole genome shotgun (WGS) entry which is preliminary data.</text>
</comment>
<dbReference type="InterPro" id="IPR007135">
    <property type="entry name" value="Atg3/Atg10"/>
</dbReference>
<dbReference type="InterPro" id="IPR004330">
    <property type="entry name" value="FAR1_DNA_bnd_dom"/>
</dbReference>
<keyword evidence="5" id="KW-0072">Autophagy</keyword>
<dbReference type="EMBL" id="VAHF01000009">
    <property type="protein sequence ID" value="TXG55697.1"/>
    <property type="molecule type" value="Genomic_DNA"/>
</dbReference>
<comment type="similarity">
    <text evidence="1">Belongs to the ATG10 family.</text>
</comment>
<evidence type="ECO:0000259" key="8">
    <source>
        <dbReference type="Pfam" id="PF03101"/>
    </source>
</evidence>
<feature type="compositionally biased region" description="Basic and acidic residues" evidence="7">
    <location>
        <begin position="327"/>
        <end position="342"/>
    </location>
</feature>
<dbReference type="PANTHER" id="PTHR14957:SF1">
    <property type="entry name" value="UBIQUITIN-LIKE-CONJUGATING ENZYME ATG10"/>
    <property type="match status" value="1"/>
</dbReference>
<evidence type="ECO:0000313" key="10">
    <source>
        <dbReference type="Proteomes" id="UP000323000"/>
    </source>
</evidence>
<dbReference type="GO" id="GO:0005829">
    <property type="term" value="C:cytosol"/>
    <property type="evidence" value="ECO:0007669"/>
    <property type="project" value="TreeGrafter"/>
</dbReference>
<keyword evidence="3" id="KW-0808">Transferase</keyword>
<proteinExistence type="inferred from homology"/>
<reference evidence="10" key="1">
    <citation type="journal article" date="2019" name="Gigascience">
        <title>De novo genome assembly of the endangered Acer yangbiense, a plant species with extremely small populations endemic to Yunnan Province, China.</title>
        <authorList>
            <person name="Yang J."/>
            <person name="Wariss H.M."/>
            <person name="Tao L."/>
            <person name="Zhang R."/>
            <person name="Yun Q."/>
            <person name="Hollingsworth P."/>
            <person name="Dao Z."/>
            <person name="Luo G."/>
            <person name="Guo H."/>
            <person name="Ma Y."/>
            <person name="Sun W."/>
        </authorList>
    </citation>
    <scope>NUCLEOTIDE SEQUENCE [LARGE SCALE GENOMIC DNA]</scope>
    <source>
        <strain evidence="10">cv. Malutang</strain>
    </source>
</reference>
<evidence type="ECO:0000256" key="1">
    <source>
        <dbReference type="ARBA" id="ARBA00005696"/>
    </source>
</evidence>
<dbReference type="GO" id="GO:0061651">
    <property type="term" value="F:Atg12 conjugating enzyme activity"/>
    <property type="evidence" value="ECO:0007669"/>
    <property type="project" value="TreeGrafter"/>
</dbReference>
<evidence type="ECO:0000256" key="6">
    <source>
        <dbReference type="ARBA" id="ARBA00029833"/>
    </source>
</evidence>
<name>A0A5C7HFF3_9ROSI</name>
<evidence type="ECO:0000256" key="2">
    <source>
        <dbReference type="ARBA" id="ARBA00021099"/>
    </source>
</evidence>
<evidence type="ECO:0000256" key="7">
    <source>
        <dbReference type="SAM" id="MobiDB-lite"/>
    </source>
</evidence>
<dbReference type="PANTHER" id="PTHR14957">
    <property type="entry name" value="UBIQUITIN-LIKE-CONJUGATING ENZYME ATG10"/>
    <property type="match status" value="1"/>
</dbReference>
<protein>
    <recommendedName>
        <fullName evidence="2">Ubiquitin-like-conjugating enzyme ATG10</fullName>
    </recommendedName>
    <alternativeName>
        <fullName evidence="6">Autophagy-related protein 10</fullName>
    </alternativeName>
</protein>
<gene>
    <name evidence="9" type="ORF">EZV62_020953</name>
</gene>
<feature type="region of interest" description="Disordered" evidence="7">
    <location>
        <begin position="323"/>
        <end position="343"/>
    </location>
</feature>
<dbReference type="OrthoDB" id="1886686at2759"/>
<keyword evidence="4" id="KW-0833">Ubl conjugation pathway</keyword>
<dbReference type="GO" id="GO:0000045">
    <property type="term" value="P:autophagosome assembly"/>
    <property type="evidence" value="ECO:0007669"/>
    <property type="project" value="TreeGrafter"/>
</dbReference>
<dbReference type="GO" id="GO:0032446">
    <property type="term" value="P:protein modification by small protein conjugation"/>
    <property type="evidence" value="ECO:0007669"/>
    <property type="project" value="TreeGrafter"/>
</dbReference>
<feature type="domain" description="FAR1" evidence="8">
    <location>
        <begin position="58"/>
        <end position="145"/>
    </location>
</feature>
<dbReference type="GO" id="GO:0000422">
    <property type="term" value="P:autophagy of mitochondrion"/>
    <property type="evidence" value="ECO:0007669"/>
    <property type="project" value="TreeGrafter"/>
</dbReference>
<dbReference type="AlphaFoldDB" id="A0A5C7HFF3"/>
<accession>A0A5C7HFF3</accession>
<evidence type="ECO:0000256" key="4">
    <source>
        <dbReference type="ARBA" id="ARBA00022786"/>
    </source>
</evidence>
<keyword evidence="10" id="KW-1185">Reference proteome</keyword>
<dbReference type="Pfam" id="PF03101">
    <property type="entry name" value="FAR1"/>
    <property type="match status" value="1"/>
</dbReference>
<dbReference type="Proteomes" id="UP000323000">
    <property type="component" value="Chromosome 9"/>
</dbReference>
<evidence type="ECO:0000256" key="5">
    <source>
        <dbReference type="ARBA" id="ARBA00023006"/>
    </source>
</evidence>
<organism evidence="9 10">
    <name type="scientific">Acer yangbiense</name>
    <dbReference type="NCBI Taxonomy" id="1000413"/>
    <lineage>
        <taxon>Eukaryota</taxon>
        <taxon>Viridiplantae</taxon>
        <taxon>Streptophyta</taxon>
        <taxon>Embryophyta</taxon>
        <taxon>Tracheophyta</taxon>
        <taxon>Spermatophyta</taxon>
        <taxon>Magnoliopsida</taxon>
        <taxon>eudicotyledons</taxon>
        <taxon>Gunneridae</taxon>
        <taxon>Pentapetalae</taxon>
        <taxon>rosids</taxon>
        <taxon>malvids</taxon>
        <taxon>Sapindales</taxon>
        <taxon>Sapindaceae</taxon>
        <taxon>Hippocastanoideae</taxon>
        <taxon>Acereae</taxon>
        <taxon>Acer</taxon>
    </lineage>
</organism>
<dbReference type="Gene3D" id="3.30.1460.50">
    <property type="match status" value="1"/>
</dbReference>
<evidence type="ECO:0000256" key="3">
    <source>
        <dbReference type="ARBA" id="ARBA00022679"/>
    </source>
</evidence>